<keyword evidence="25 33" id="KW-0472">Membrane</keyword>
<keyword evidence="29 33" id="KW-0899">Viral immunoevasion</keyword>
<feature type="chain" id="PRO_5023381907" description="Envelope glycoprotein gp160" evidence="33">
    <location>
        <begin position="32"/>
        <end position="857"/>
    </location>
</feature>
<evidence type="ECO:0000256" key="1">
    <source>
        <dbReference type="ARBA" id="ARBA00004402"/>
    </source>
</evidence>
<keyword evidence="13 33" id="KW-0165">Cleavage on pair of basic residues</keyword>
<keyword evidence="24 33" id="KW-0175">Coiled coil</keyword>
<dbReference type="InterPro" id="IPR037527">
    <property type="entry name" value="Gp160"/>
</dbReference>
<evidence type="ECO:0000256" key="11">
    <source>
        <dbReference type="ARBA" id="ARBA00022581"/>
    </source>
</evidence>
<dbReference type="GO" id="GO:0016020">
    <property type="term" value="C:membrane"/>
    <property type="evidence" value="ECO:0007669"/>
    <property type="project" value="UniProtKB-UniRule"/>
</dbReference>
<keyword evidence="14 33" id="KW-0812">Transmembrane</keyword>
<comment type="caution">
    <text evidence="33 34">Lacks conserved residue(s) required for the propagation of feature annotation.</text>
</comment>
<evidence type="ECO:0000256" key="9">
    <source>
        <dbReference type="ARBA" id="ARBA00022511"/>
    </source>
</evidence>
<evidence type="ECO:0000256" key="30">
    <source>
        <dbReference type="ARBA" id="ARBA00023288"/>
    </source>
</evidence>
<keyword evidence="19 33" id="KW-1043">Host membrane</keyword>
<keyword evidence="27 33" id="KW-1015">Disulfide bond</keyword>
<evidence type="ECO:0000256" key="17">
    <source>
        <dbReference type="ARBA" id="ARBA00022804"/>
    </source>
</evidence>
<dbReference type="GO" id="GO:1903911">
    <property type="term" value="P:positive regulation of receptor clustering"/>
    <property type="evidence" value="ECO:0007669"/>
    <property type="project" value="UniProtKB-UniRule"/>
</dbReference>
<keyword evidence="7 33" id="KW-1168">Fusion of virus membrane with host membrane</keyword>
<dbReference type="GO" id="GO:0020002">
    <property type="term" value="C:host cell plasma membrane"/>
    <property type="evidence" value="ECO:0007669"/>
    <property type="project" value="UniProtKB-SubCell"/>
</dbReference>
<keyword evidence="30 33" id="KW-0449">Lipoprotein</keyword>
<dbReference type="GO" id="GO:0075512">
    <property type="term" value="P:clathrin-dependent endocytosis of virus by host cell"/>
    <property type="evidence" value="ECO:0007669"/>
    <property type="project" value="UniProtKB-UniRule"/>
</dbReference>
<dbReference type="GO" id="GO:0005198">
    <property type="term" value="F:structural molecule activity"/>
    <property type="evidence" value="ECO:0007669"/>
    <property type="project" value="UniProtKB-UniRule"/>
</dbReference>
<dbReference type="FunFam" id="1.20.5.490:FF:000001">
    <property type="entry name" value="Envelope glycoprotein gp160"/>
    <property type="match status" value="1"/>
</dbReference>
<evidence type="ECO:0000256" key="14">
    <source>
        <dbReference type="ARBA" id="ARBA00022692"/>
    </source>
</evidence>
<comment type="PTM">
    <text evidence="33">Palmitoylation of the transmembrane protein and of Env polyprotein (prior to its proteolytic cleavage) is essential for their association with host cell membrane lipid rafts. Palmitoylation is therefore required for envelope trafficking to classical lipid rafts, but not for viral replication.</text>
</comment>
<keyword evidence="8 33" id="KW-1170">Fusion of virus membrane with host endosomal membrane</keyword>
<evidence type="ECO:0000256" key="21">
    <source>
        <dbReference type="ARBA" id="ARBA00022890"/>
    </source>
</evidence>
<keyword evidence="28 33" id="KW-0325">Glycoprotein</keyword>
<keyword evidence="26 33" id="KW-0564">Palmitate</keyword>
<dbReference type="GO" id="GO:0055036">
    <property type="term" value="C:virion membrane"/>
    <property type="evidence" value="ECO:0007669"/>
    <property type="project" value="UniProtKB-SubCell"/>
</dbReference>
<dbReference type="Gene3D" id="2.170.40.20">
    <property type="entry name" value="Human immunodeficiency virus 1, Gp160, envelope glycoprotein"/>
    <property type="match status" value="2"/>
</dbReference>
<evidence type="ECO:0000256" key="22">
    <source>
        <dbReference type="ARBA" id="ARBA00022989"/>
    </source>
</evidence>
<feature type="transmembrane region" description="Helical" evidence="34">
    <location>
        <begin position="12"/>
        <end position="30"/>
    </location>
</feature>
<dbReference type="GO" id="GO:0039654">
    <property type="term" value="P:fusion of virus membrane with host endosome membrane"/>
    <property type="evidence" value="ECO:0007669"/>
    <property type="project" value="UniProtKB-UniRule"/>
</dbReference>
<evidence type="ECO:0000259" key="37">
    <source>
        <dbReference type="Pfam" id="PF00517"/>
    </source>
</evidence>
<keyword evidence="22 33" id="KW-1133">Transmembrane helix</keyword>
<dbReference type="InterPro" id="IPR000328">
    <property type="entry name" value="GP41-like"/>
</dbReference>
<dbReference type="Gene3D" id="1.10.287.210">
    <property type="match status" value="1"/>
</dbReference>
<keyword evidence="23 33" id="KW-1039">Host endosome</keyword>
<dbReference type="GO" id="GO:0019082">
    <property type="term" value="P:viral protein processing"/>
    <property type="evidence" value="ECO:0007669"/>
    <property type="project" value="UniProtKB-UniRule"/>
</dbReference>
<dbReference type="SUPFAM" id="SSF58069">
    <property type="entry name" value="Virus ectodomain"/>
    <property type="match status" value="1"/>
</dbReference>
<keyword evidence="9 33" id="KW-1032">Host cell membrane</keyword>
<evidence type="ECO:0000256" key="6">
    <source>
        <dbReference type="ARBA" id="ARBA00004650"/>
    </source>
</evidence>
<dbReference type="GO" id="GO:1903908">
    <property type="term" value="P:positive regulation of plasma membrane raft polarization"/>
    <property type="evidence" value="ECO:0007669"/>
    <property type="project" value="UniProtKB-UniRule"/>
</dbReference>
<dbReference type="FunFam" id="2.170.40.20:FF:000003">
    <property type="entry name" value="Envelope glycoprotein gp160"/>
    <property type="match status" value="1"/>
</dbReference>
<evidence type="ECO:0000256" key="10">
    <source>
        <dbReference type="ARBA" id="ARBA00022570"/>
    </source>
</evidence>
<evidence type="ECO:0000256" key="35">
    <source>
        <dbReference type="SAM" id="MobiDB-lite"/>
    </source>
</evidence>
<dbReference type="InterPro" id="IPR036377">
    <property type="entry name" value="Gp120_core_sf"/>
</dbReference>
<dbReference type="GO" id="GO:0052031">
    <property type="term" value="P:symbiont-mediated perturbation of host defense response"/>
    <property type="evidence" value="ECO:0007669"/>
    <property type="project" value="UniProtKB-UniRule"/>
</dbReference>
<dbReference type="Pfam" id="PF00517">
    <property type="entry name" value="GP41"/>
    <property type="match status" value="1"/>
</dbReference>
<keyword evidence="17 33" id="KW-1161">Viral attachment to host cell</keyword>
<feature type="coiled-coil region" evidence="33">
    <location>
        <begin position="634"/>
        <end position="668"/>
    </location>
</feature>
<comment type="domain">
    <text evidence="33">Some of the most genetically diverse regions of the viral genome are present in Env. They are called variable regions 1 through 5 (V1 through V5). Coreceptor usage of gp120 is determined mainly by the primary structure of the third variable region (V3) in the outer domain of gp120. The sequence of V3 determines which coreceptor, CCR5 and/or CXCR4 (corresponding to R5/macrophage, X4/T cell and R5X4/T cell and macrophage tropism), is used to trigger the fusion potential of the Env complex, and hence which cells the virus can infect. Binding to CCR5 involves a region adjacent in addition to V3.</text>
</comment>
<comment type="function">
    <text evidence="33">Envelope glycoprotein gp160: Oligomerizes in the host endoplasmic reticulum into predominantly trimers. In a second time, gp160 transits in the host Golgi, where glycosylation is completed. The precursor is then proteolytically cleaved in the trans-Golgi and thereby activated by cellular furin or furin-like proteases to produce gp120 and gp41.</text>
</comment>
<sequence length="857" mass="96697">MRVTGIWKSCRHLWRWGILLLGMLMICNAAEKLWVTVYYGVPVWKEATTTLFCASDAKAYNREVHNVWATHACVPTDPNPQEVLLENVTEKFNMWKNNMVEQMHEDIISLWDQSLKPCVKLTPLCVTLNCTDAKNITSANNTTSASNSSKEATGGGEMKNCSFNITTSIRDKMQREYALFYKLDVVPIDNDNTSYRLISCNTSVITQACPKVSFEPIPIHYCAPAGFAILRCNDKGFNGTGPCTNVSTVQCTHGIRPVISTQLLLNGSLAEEEVVIRSANFSDNTKIIIVQLNETVEINCTRPNNNTRKSITIGPGRAFYATDIIGNIRQAHCTIRRAKWNDTLQRIAIKLGGQFKKEKIVFNRSSGGDPEIVMHSFNCGGEFFYCDSTPLFNSTWNTTEGNDTITRGNETITLPCRIKQIINMWQEVGKAMYAPPIKGQISCSSNITGLILTRDGGNNNGTNNNTEIFRPAGGDMRDNWRSELYKYKVVKIEPLGIAPTTAKRRVVQREKRAVGLGAMFLGFLGAAGSTMGAASLTLTVQARLLLSGIVQQQNNLLRAIEAQQHLLQLTVWGIKQLQARVLAVERYLKDQQLLGIWGCSGKLICTTTVPWNTSWSNKNLSQIWNNMTWMEWEREIDNYTGLIYALIEESQNQQEKNEQELLALDKWASLWNWFDITNWLWYIKIFIMIVGGLVGLRIVFTVISIVNRVRKGYSPLSFQTHLPAPRGPDRPEGIEEEGGERDRDRSGQLVGGFLALIWVDLRSLCLFSYHRLIDLLLIVKRIVELLGRRGWEALKYWWNLLQYWSQELKNSAVSLLNATAIAVAEGTDRVIETLQRTGRAILHIPTRIRQGLERALL</sequence>
<feature type="domain" description="Retroviral envelope protein GP41-like" evidence="37">
    <location>
        <begin position="531"/>
        <end position="720"/>
    </location>
</feature>
<accession>B9V6K1</accession>
<evidence type="ECO:0000256" key="28">
    <source>
        <dbReference type="ARBA" id="ARBA00023180"/>
    </source>
</evidence>
<dbReference type="CDD" id="cd09909">
    <property type="entry name" value="HIV-1-like_HR1-HR2"/>
    <property type="match status" value="1"/>
</dbReference>
<dbReference type="FunFam" id="2.170.40.20:FF:000001">
    <property type="entry name" value="Envelope glycoprotein gp160"/>
    <property type="match status" value="1"/>
</dbReference>
<evidence type="ECO:0000259" key="36">
    <source>
        <dbReference type="Pfam" id="PF00516"/>
    </source>
</evidence>
<keyword evidence="20 33" id="KW-0261">Viral envelope protein</keyword>
<dbReference type="Proteomes" id="UP000108914">
    <property type="component" value="Genome"/>
</dbReference>
<evidence type="ECO:0000256" key="19">
    <source>
        <dbReference type="ARBA" id="ARBA00022870"/>
    </source>
</evidence>
<feature type="domain" description="Human immunodeficiency virus 1 envelope glycoprotein Gp120" evidence="36">
    <location>
        <begin position="33"/>
        <end position="512"/>
    </location>
</feature>
<comment type="subunit">
    <text evidence="32">The mature envelope protein (Env) consists of a homotrimer of non-covalently associated gp120-gp41 heterodimers. The resulting complex protrudes from the virus surface as a spike. There seems to be as few as 10 spikes on the average virion. Interacts with host CD4, CCR5 and CXCR4. Gp120 also interacts with the C-type lectins CD209/DC-SIGN and CLEC4M/DC-SIGNR (collectively referred to as DC-SIGN(R)). Gp120 and gp41 interact with GalCer. Gp120 interacts with host ITGA4/ITGB7 complex; on CD4+ T-cells, this interaction results in rapid activation of integrin ITGAL/LFA-1, which facilitates efficient cell-to-cell spreading of HIV-1. Gp120 interacts with cell-associated heparan sulfate; this interaction increases virus infectivity on permissive cells and may be involved in infection of CD4- cells.</text>
</comment>
<feature type="site" description="Cleavage; by host furin" evidence="33">
    <location>
        <begin position="512"/>
        <end position="513"/>
    </location>
</feature>
<keyword evidence="16 33" id="KW-0732">Signal</keyword>
<evidence type="ECO:0000256" key="16">
    <source>
        <dbReference type="ARBA" id="ARBA00022729"/>
    </source>
</evidence>
<dbReference type="SUPFAM" id="SSF56502">
    <property type="entry name" value="gp120 core"/>
    <property type="match status" value="2"/>
</dbReference>
<feature type="lipid moiety-binding region" description="S-palmitoyl cysteine; by host" evidence="33">
    <location>
        <position position="765"/>
    </location>
</feature>
<organism evidence="38 39">
    <name type="scientific">Human immunodeficiency virus type 1</name>
    <name type="common">HIV-1</name>
    <dbReference type="NCBI Taxonomy" id="11676"/>
    <lineage>
        <taxon>Viruses</taxon>
        <taxon>Riboviria</taxon>
        <taxon>Pararnavirae</taxon>
        <taxon>Artverviricota</taxon>
        <taxon>Revtraviricetes</taxon>
        <taxon>Ortervirales</taxon>
        <taxon>Retroviridae</taxon>
        <taxon>Orthoretrovirinae</taxon>
        <taxon>Lentivirus</taxon>
        <taxon>Lentivirus humimdef1</taxon>
    </lineage>
</organism>
<evidence type="ECO:0000256" key="32">
    <source>
        <dbReference type="ARBA" id="ARBA00062028"/>
    </source>
</evidence>
<feature type="region of interest" description="CD4-binding loop" evidence="33">
    <location>
        <begin position="365"/>
        <end position="375"/>
    </location>
</feature>
<evidence type="ECO:0000256" key="7">
    <source>
        <dbReference type="ARBA" id="ARBA00022506"/>
    </source>
</evidence>
<keyword evidence="18 33" id="KW-0946">Virion</keyword>
<comment type="subcellular location">
    <molecule>Surface protein gp120</molecule>
    <subcellularLocation>
        <location evidence="33">Virion membrane</location>
        <topology evidence="33">Peripheral membrane protein</topology>
    </subcellularLocation>
    <subcellularLocation>
        <location evidence="33">Host cell membrane</location>
        <topology evidence="33">Peripheral membrane protein</topology>
    </subcellularLocation>
    <subcellularLocation>
        <location evidence="33">Host endosome membrane</location>
        <topology evidence="33">Single-pass type I membrane protein</topology>
    </subcellularLocation>
    <text evidence="33">The surface protein is not anchored to the viral envelope, but associates with the extravirion surface through its binding to TM. It is probably concentrated at the site of budding and incorporated into the virions possibly by contacts between the cytoplasmic tail of Env and the N-terminus of Gag.</text>
</comment>
<comment type="PTM">
    <text evidence="33">Specific enzymatic cleavages in vivo yield mature proteins. Envelope glycoproteins are synthesized as a inactive precursor that is heavily N-glycosylated and processed likely by host cell furin in the Golgi to yield the mature SU and TM proteins. The cleavage site between SU and TM requires the minimal sequence [KR]-X-[KR]-R. About 2 of the 9 disulfide bonds of gp41 are reduced by P4HB/PDI, following binding to CD4 receptor.</text>
</comment>
<keyword evidence="31 33" id="KW-1160">Virus entry into host cell</keyword>
<keyword evidence="21 33" id="KW-1164">Virus endocytosis by host</keyword>
<comment type="domain">
    <text evidence="33">The membrane proximal external region (MPER) present in gp41 is a tryptophan-rich region recognized by the antibodies 2F5, Z13, and 4E10. MPER seems to play a role in fusion.</text>
</comment>
<evidence type="ECO:0000256" key="4">
    <source>
        <dbReference type="ARBA" id="ARBA00004563"/>
    </source>
</evidence>
<feature type="region of interest" description="Immunosuppression" evidence="33">
    <location>
        <begin position="575"/>
        <end position="593"/>
    </location>
</feature>
<feature type="disulfide bond" evidence="33">
    <location>
        <begin position="222"/>
        <end position="251"/>
    </location>
</feature>
<comment type="domain">
    <text evidence="33">The CD4-binding region is targeted by the antibody b12.</text>
</comment>
<evidence type="ECO:0000256" key="18">
    <source>
        <dbReference type="ARBA" id="ARBA00022844"/>
    </source>
</evidence>
<evidence type="ECO:0000256" key="25">
    <source>
        <dbReference type="ARBA" id="ARBA00023136"/>
    </source>
</evidence>
<comment type="subunit">
    <text evidence="33">The mature envelope protein (Env) consists of a homotrimer of non-covalently associated gp120-gp41 heterodimers. The resulting complex protrudes from the virus surface as a spike. There seems to be as few as 10 spikes on the average virion. Surface protein gp120 interacts with host CD4, CCR5 and CXCR4. Gp120 also interacts with the C-type lectins CD209/DC-SIGN and CLEC4M/DC-SIGNR (collectively referred to as DC-SIGN(R)). Gp120 and gp41 interact with GalCer. Gp120 interacts with host ITGA4/ITGB7 complex; on CD4+ T-cells, this interaction results in rapid activation of integrin ITGAL/LFA-1, which facilitates efficient cell-to-cell spreading of HIV-1. Gp120 interacts with cell-associated heparan sulfate; this interaction increases virus infectivity on permissive cells and may be involved in infection of CD4- cells.</text>
</comment>
<dbReference type="HAMAP" id="MF_04083">
    <property type="entry name" value="HIV_ENV"/>
    <property type="match status" value="1"/>
</dbReference>
<feature type="short sequence motif" description="YXXL motif; contains endocytosis signal" evidence="33">
    <location>
        <begin position="713"/>
        <end position="716"/>
    </location>
</feature>
<evidence type="ECO:0000256" key="15">
    <source>
        <dbReference type="ARBA" id="ARBA00022703"/>
    </source>
</evidence>
<dbReference type="Pfam" id="PF00516">
    <property type="entry name" value="GP120"/>
    <property type="match status" value="1"/>
</dbReference>
<keyword evidence="12 33" id="KW-1162">Viral penetration into host cytoplasm</keyword>
<evidence type="ECO:0000256" key="12">
    <source>
        <dbReference type="ARBA" id="ARBA00022595"/>
    </source>
</evidence>
<evidence type="ECO:0000256" key="3">
    <source>
        <dbReference type="ARBA" id="ARBA00004505"/>
    </source>
</evidence>
<evidence type="ECO:0000256" key="5">
    <source>
        <dbReference type="ARBA" id="ARBA00004578"/>
    </source>
</evidence>
<feature type="topological domain" description="Cytoplasmic" evidence="33">
    <location>
        <begin position="707"/>
        <end position="857"/>
    </location>
</feature>
<dbReference type="GO" id="GO:0044175">
    <property type="term" value="C:host cell endosome membrane"/>
    <property type="evidence" value="ECO:0007669"/>
    <property type="project" value="UniProtKB-SubCell"/>
</dbReference>
<comment type="function">
    <text evidence="33">Surface protein gp120: Attaches the virus to the host lymphoid cell by binding to the primary receptor CD4. This interaction induces a structural rearrangement creating a high affinity binding site for a chemokine coreceptor like CXCR4 and/or CCR5. Acts as a ligand for CD209/DC-SIGN and CLEC4M/DC-SIGNR, which are respectively found on dendritic cells (DCs), and on endothelial cells of liver sinusoids and lymph node sinuses. These interactions allow capture of viral particles at mucosal surfaces by these cells and subsequent transmission to permissive cells. HIV subverts the migration properties of dendritic cells to gain access to CD4+ T-cells in lymph nodes. Virus transmission to permissive T-cells occurs either in trans (without DCs infection, through viral capture and transmission), or in cis (following DCs productive infection, through the usual CD4-gp120 interaction), thereby inducing a robust infection. In trans infection, bound virions remain infectious over days and it is proposed that they are not degraded, but protected in non-lysosomal acidic organelles within the DCs close to the cell membrane thus contributing to the viral infectious potential during DCs' migration from the periphery to the lymphoid tissues. On arrival at lymphoid tissues, intact virions recycle back to DCs' cell surface allowing virus transmission to CD4+ T-cells.</text>
</comment>
<evidence type="ECO:0000256" key="26">
    <source>
        <dbReference type="ARBA" id="ARBA00023139"/>
    </source>
</evidence>
<dbReference type="InterPro" id="IPR000777">
    <property type="entry name" value="HIV1_Gp120"/>
</dbReference>
<comment type="subcellular location">
    <subcellularLocation>
        <location evidence="3">Host cell membrane</location>
        <topology evidence="3">Peripheral membrane protein</topology>
    </subcellularLocation>
    <subcellularLocation>
        <location evidence="1">Host cell membrane</location>
        <topology evidence="1">Single-pass type I membrane protein</topology>
    </subcellularLocation>
    <subcellularLocation>
        <location evidence="2">Host endosome membrane</location>
        <topology evidence="2">Peripheral membrane protein</topology>
    </subcellularLocation>
    <subcellularLocation>
        <location evidence="5">Host endosome membrane</location>
        <topology evidence="5">Single-pass type I membrane protein</topology>
    </subcellularLocation>
    <subcellularLocation>
        <location evidence="6">Virion membrane</location>
        <topology evidence="6">Peripheral membrane protein</topology>
    </subcellularLocation>
    <subcellularLocation>
        <location evidence="4">Virion membrane</location>
        <topology evidence="4">Single-pass type I membrane protein</topology>
    </subcellularLocation>
</comment>
<evidence type="ECO:0000256" key="29">
    <source>
        <dbReference type="ARBA" id="ARBA00023280"/>
    </source>
</evidence>
<comment type="domain">
    <text evidence="33">The YXXL motif is involved in determining the exact site of viral release at the surface of infected mononuclear cells and promotes endocytosis. YXXL and di-leucine endocytosis motifs interact directly or indirectly with the clathrin adapter complexes, opperate independently, and their activities are not additive.</text>
</comment>
<feature type="disulfide bond" evidence="33">
    <location>
        <begin position="53"/>
        <end position="73"/>
    </location>
</feature>
<feature type="transmembrane region" description="Helical" evidence="34">
    <location>
        <begin position="679"/>
        <end position="706"/>
    </location>
</feature>
<dbReference type="GO" id="GO:0019062">
    <property type="term" value="P:virion attachment to host cell"/>
    <property type="evidence" value="ECO:0007669"/>
    <property type="project" value="UniProtKB-UniRule"/>
</dbReference>
<evidence type="ECO:0000256" key="13">
    <source>
        <dbReference type="ARBA" id="ARBA00022685"/>
    </source>
</evidence>
<keyword evidence="11 33" id="KW-0945">Host-virus interaction</keyword>
<evidence type="ECO:0000256" key="20">
    <source>
        <dbReference type="ARBA" id="ARBA00022879"/>
    </source>
</evidence>
<comment type="subcellular location">
    <molecule>Transmembrane protein gp41</molecule>
    <subcellularLocation>
        <location evidence="33">Virion membrane</location>
        <topology evidence="33">Single-pass type I membrane protein</topology>
    </subcellularLocation>
    <subcellularLocation>
        <location evidence="33">Host cell membrane</location>
        <topology evidence="33">Single-pass type I membrane protein</topology>
    </subcellularLocation>
    <subcellularLocation>
        <location evidence="33">Host endosome membrane</location>
        <topology evidence="33">Single-pass type I membrane protein</topology>
    </subcellularLocation>
    <text evidence="33">It is probably concentrated at the site of budding and incorporated into the virions possibly by contacts between the cytoplasmic tail of Env and the N-terminus of Gag.</text>
</comment>
<feature type="disulfide bond" evidence="33">
    <location>
        <begin position="599"/>
        <end position="605"/>
    </location>
</feature>
<gene>
    <name evidence="33 38" type="primary">env</name>
</gene>
<protein>
    <recommendedName>
        <fullName evidence="33">Envelope glycoprotein gp160</fullName>
    </recommendedName>
    <alternativeName>
        <fullName evidence="33">Env polyprotein</fullName>
    </alternativeName>
    <component>
        <recommendedName>
            <fullName evidence="33">Surface protein gp120</fullName>
            <shortName evidence="33">SU</shortName>
        </recommendedName>
        <alternativeName>
            <fullName evidence="33">Glycoprotein 120</fullName>
            <shortName evidence="33">gp120</shortName>
        </alternativeName>
    </component>
    <component>
        <recommendedName>
            <fullName evidence="33">Transmembrane protein gp41</fullName>
            <shortName evidence="33">TM</shortName>
        </recommendedName>
        <alternativeName>
            <fullName evidence="33">Glycoprotein 41</fullName>
            <shortName evidence="33">gp41</shortName>
        </alternativeName>
    </component>
</protein>
<evidence type="ECO:0000256" key="27">
    <source>
        <dbReference type="ARBA" id="ARBA00023157"/>
    </source>
</evidence>
<evidence type="ECO:0000256" key="2">
    <source>
        <dbReference type="ARBA" id="ARBA00004433"/>
    </source>
</evidence>
<feature type="region of interest" description="Disordered" evidence="35">
    <location>
        <begin position="720"/>
        <end position="745"/>
    </location>
</feature>
<dbReference type="GO" id="GO:0019064">
    <property type="term" value="P:fusion of virus membrane with host plasma membrane"/>
    <property type="evidence" value="ECO:0007669"/>
    <property type="project" value="UniProtKB-UniRule"/>
</dbReference>
<evidence type="ECO:0000256" key="8">
    <source>
        <dbReference type="ARBA" id="ARBA00022510"/>
    </source>
</evidence>
<comment type="miscellaneous">
    <text evidence="33">Inhibitors targeting HIV-1 viral envelope proteins are used as antiretroviral drugs. Attachment of virions to the cell surface via non-specific interactions and CD4 binding can be blocked by inhibitors that include cyanovirin-N, cyclotriazadisulfonamide analogs, PRO 2000, TNX 355 and PRO 542. In addition, BMS 806 can block CD4-induced conformational changes. Env interactions with the coreceptor molecules can be targeted by CCR5 antagonists including SCH-D, maraviroc (UK 427857) and aplaviroc (GW 873140), and the CXCR4 antagonist AMD 070. Fusion of viral and cellular membranes can be inhibited by peptides such as enfuvirtide and tifuvirtide (T 1249). Resistance to inhibitors associated with mutations in Env are observed. Most of the time, single mutations confer only a modest reduction in drug susceptibility. Combination of several mutations is usually required to develop a high-level drug resistance.</text>
</comment>
<comment type="similarity">
    <text evidence="33">Belongs to the HIV-1 env protein family.</text>
</comment>
<feature type="region of interest" description="Fusion peptide" evidence="33">
    <location>
        <begin position="513"/>
        <end position="533"/>
    </location>
</feature>
<organismHost>
    <name type="scientific">Homo sapiens</name>
    <name type="common">Human</name>
    <dbReference type="NCBI Taxonomy" id="9606"/>
</organismHost>
<dbReference type="Gene3D" id="1.20.5.490">
    <property type="entry name" value="Single helix bin"/>
    <property type="match status" value="1"/>
</dbReference>
<dbReference type="EMBL" id="FJ469750">
    <property type="protein sequence ID" value="ACM50182.1"/>
    <property type="molecule type" value="Genomic_DNA"/>
</dbReference>
<evidence type="ECO:0000256" key="24">
    <source>
        <dbReference type="ARBA" id="ARBA00023054"/>
    </source>
</evidence>
<comment type="miscellaneous">
    <text evidence="33">HIV-1 lineages are divided in three main groups, M (for Major), O (for Outlier), and N (for New, or Non-M, Non-O). The vast majority of strains found worldwide belong to the group M. Group O seems to be endemic to and largely confined to Cameroon and neighboring countries in West Central Africa, where these viruses represent a small minority of HIV-1 strains. The group N is represented by a limited number of isolates from Cameroonian persons. The group M is further subdivided in 9 clades or subtypes (A to D, F to H, J and K).</text>
</comment>
<feature type="short sequence motif" description="Di-leucine internalization motif" evidence="33">
    <location>
        <begin position="856"/>
        <end position="857"/>
    </location>
</feature>
<evidence type="ECO:0000313" key="39">
    <source>
        <dbReference type="Proteomes" id="UP000108914"/>
    </source>
</evidence>
<reference evidence="38 39" key="1">
    <citation type="journal article" date="2009" name="J. Virol.">
        <title>Protective HLA class I alleles that restrict acute-phase CD8+ T-cell responses are associated with viral escape mutations located in highly conserved regions of human immunodeficiency virus type 1.</title>
        <authorList>
            <person name="Wang Y.E."/>
            <person name="Li B."/>
            <person name="Carlson J.M."/>
            <person name="Streeck H."/>
            <person name="Gladden A.D."/>
            <person name="Goodman R."/>
            <person name="Schneidewind A."/>
            <person name="Power K.A."/>
            <person name="Toth I."/>
            <person name="Frahm N."/>
            <person name="Alter G."/>
            <person name="Brander C."/>
            <person name="Carrington M."/>
            <person name="Walker B.D."/>
            <person name="Altfeld M."/>
            <person name="Heckerman D."/>
            <person name="Allen T.M."/>
        </authorList>
    </citation>
    <scope>NUCLEOTIDE SEQUENCE [LARGE SCALE GENOMIC DNA]</scope>
    <source>
        <strain evidence="38">L896</strain>
    </source>
</reference>
<dbReference type="FunFam" id="1.10.287.210:FF:000001">
    <property type="entry name" value="Envelope glycoprotein gp160"/>
    <property type="match status" value="1"/>
</dbReference>
<dbReference type="GO" id="GO:0019031">
    <property type="term" value="C:viral envelope"/>
    <property type="evidence" value="ECO:0007669"/>
    <property type="project" value="UniProtKB-KW"/>
</dbReference>
<evidence type="ECO:0000256" key="33">
    <source>
        <dbReference type="HAMAP-Rule" id="MF_04083"/>
    </source>
</evidence>
<name>B9V6K1_HV1</name>
<feature type="disulfide bond" evidence="33">
    <location>
        <begin position="232"/>
        <end position="243"/>
    </location>
</feature>
<feature type="region of interest" description="V2" evidence="33">
    <location>
        <begin position="161"/>
        <end position="200"/>
    </location>
</feature>
<evidence type="ECO:0000313" key="38">
    <source>
        <dbReference type="EMBL" id="ACM50182.1"/>
    </source>
</evidence>
<comment type="domain">
    <text evidence="33 34">The 17 amino acids long immunosuppressive region is present in many retroviral envelope proteins. Synthetic peptides derived from this relatively conserved sequence inhibit immune function in vitro and in vivo.</text>
</comment>
<feature type="region of interest" description="MPER; binding to GalCer" evidence="33">
    <location>
        <begin position="663"/>
        <end position="684"/>
    </location>
</feature>
<feature type="chain" id="PRO_5023381908" description="Transmembrane protein gp41" evidence="33">
    <location>
        <begin position="513"/>
        <end position="857"/>
    </location>
</feature>
<evidence type="ECO:0000256" key="31">
    <source>
        <dbReference type="ARBA" id="ARBA00023296"/>
    </source>
</evidence>
<comment type="PTM">
    <text evidence="33">Highly glycosylated by host. The high number of glycan on the protein is reffered to as 'glycan shield' because it contributes to hide protein sequence from adaptive immune system.</text>
</comment>
<comment type="function">
    <text evidence="33">Transmembrane protein gp41: Acts as a class I viral fusion protein. Under the current model, the protein has at least 3 conformational states: pre-fusion native state, pre-hairpin intermediate state, and post-fusion hairpin state. During fusion of viral and target intracellular membranes, the coiled coil regions (heptad repeats) assume a trimer-of-hairpins structure, positioning the fusion peptide in close proximity to the C-terminal region of the ectodomain. The formation of this structure appears to drive apposition and subsequent fusion of viral and target cell membranes. Complete fusion occurs in host cell endosomes and is dynamin-dependent, however some lipid transfer might occur at the plasma membrane. The virus undergoes clathrin-dependent internalization long before endosomal fusion, thus minimizing the surface exposure of conserved viral epitopes during fusion and reducing the efficacy of inhibitors targeting these epitopes. Membranes fusion leads to delivery of the nucleocapsid into the cytoplasm.</text>
</comment>
<keyword evidence="15 33" id="KW-0053">Apoptosis</keyword>
<evidence type="ECO:0000256" key="34">
    <source>
        <dbReference type="RuleBase" id="RU363095"/>
    </source>
</evidence>
<evidence type="ECO:0000256" key="23">
    <source>
        <dbReference type="ARBA" id="ARBA00023046"/>
    </source>
</evidence>
<proteinExistence type="inferred from homology"/>
<keyword evidence="10 33" id="KW-1165">Clathrin-mediated endocytosis of virus by host</keyword>